<evidence type="ECO:0000313" key="4">
    <source>
        <dbReference type="Proteomes" id="UP001519064"/>
    </source>
</evidence>
<dbReference type="SUPFAM" id="SSF51556">
    <property type="entry name" value="Metallo-dependent hydrolases"/>
    <property type="match status" value="1"/>
</dbReference>
<reference evidence="3 4" key="1">
    <citation type="submission" date="2020-11" db="EMBL/GenBank/DDBJ databases">
        <title>Streptomyces spirodelae sp. nov., isolated from duckweed.</title>
        <authorList>
            <person name="Saimee Y."/>
            <person name="Duangmal K."/>
        </authorList>
    </citation>
    <scope>NUCLEOTIDE SEQUENCE [LARGE SCALE GENOMIC DNA]</scope>
    <source>
        <strain evidence="3 4">S16-07</strain>
    </source>
</reference>
<dbReference type="Gene3D" id="3.20.20.140">
    <property type="entry name" value="Metal-dependent hydrolases"/>
    <property type="match status" value="1"/>
</dbReference>
<name>A0ABS3XLH7_9ACTN</name>
<evidence type="ECO:0000259" key="2">
    <source>
        <dbReference type="Pfam" id="PF04909"/>
    </source>
</evidence>
<dbReference type="EMBL" id="JADKMA010000276">
    <property type="protein sequence ID" value="MBO8196262.1"/>
    <property type="molecule type" value="Genomic_DNA"/>
</dbReference>
<protein>
    <submittedName>
        <fullName evidence="3">Amidohydrolase family protein</fullName>
    </submittedName>
</protein>
<dbReference type="InterPro" id="IPR032466">
    <property type="entry name" value="Metal_Hydrolase"/>
</dbReference>
<feature type="domain" description="Amidohydrolase-related" evidence="2">
    <location>
        <begin position="217"/>
        <end position="390"/>
    </location>
</feature>
<dbReference type="Pfam" id="PF04909">
    <property type="entry name" value="Amidohydro_2"/>
    <property type="match status" value="1"/>
</dbReference>
<dbReference type="PANTHER" id="PTHR43383:SF2">
    <property type="entry name" value="AMIDOHYDROLASE 2 FAMILY PROTEIN"/>
    <property type="match status" value="1"/>
</dbReference>
<evidence type="ECO:0000313" key="3">
    <source>
        <dbReference type="EMBL" id="MBO8196262.1"/>
    </source>
</evidence>
<dbReference type="PANTHER" id="PTHR43383">
    <property type="entry name" value="NODULIN 6"/>
    <property type="match status" value="1"/>
</dbReference>
<organism evidence="3 4">
    <name type="scientific">Streptomyces oryzae</name>
    <dbReference type="NCBI Taxonomy" id="1434886"/>
    <lineage>
        <taxon>Bacteria</taxon>
        <taxon>Bacillati</taxon>
        <taxon>Actinomycetota</taxon>
        <taxon>Actinomycetes</taxon>
        <taxon>Kitasatosporales</taxon>
        <taxon>Streptomycetaceae</taxon>
        <taxon>Streptomyces</taxon>
    </lineage>
</organism>
<gene>
    <name evidence="3" type="ORF">ITI46_32165</name>
</gene>
<dbReference type="RefSeq" id="WP_209243468.1">
    <property type="nucleotide sequence ID" value="NZ_JADKMA010000276.1"/>
</dbReference>
<feature type="region of interest" description="Disordered" evidence="1">
    <location>
        <begin position="415"/>
        <end position="449"/>
    </location>
</feature>
<accession>A0ABS3XLH7</accession>
<sequence length="449" mass="48341">MPVPVPSVPTFPAFPPLVDQHCHGVLRAGPEPAAFEGFLTEAHVPQRPAPAPGSSPGDTGAPFSYFDTQLGFAVRRWCAPVLGLEPHCEPAAYLRRRTELGTTEVTGRLLRASGISAFLVDTGLPGPLLTPGELAETAAAEAHEIVRLERLAERAADTARDTHSFLAEVSEGVRGSARTARGFKSVAAYRCGLDLAPTPPATSEIYAAADRWLASRARGSRLSDPVLERHLLWSAVRTGLPLQLHTGFGDPDLRLDRCDPLLLTDFIRAAAPYGAPLVLLHCYPYHRGAGYLAAVFPHVYADFGLTIPHTGARARHVLAELLELTPFGKLLFSTDAYGIPELYMAGAQLFRKALTSLTEEWVRRGEWSPPDARRVTAMIAGGTAQRLYGLCSRLRGSPVATARRAAYADDGAGLSATTREGCAPSPARNRRRGGTVEHRPQPMFTSTHA</sequence>
<proteinExistence type="predicted"/>
<dbReference type="InterPro" id="IPR006680">
    <property type="entry name" value="Amidohydro-rel"/>
</dbReference>
<comment type="caution">
    <text evidence="3">The sequence shown here is derived from an EMBL/GenBank/DDBJ whole genome shotgun (WGS) entry which is preliminary data.</text>
</comment>
<keyword evidence="4" id="KW-1185">Reference proteome</keyword>
<evidence type="ECO:0000256" key="1">
    <source>
        <dbReference type="SAM" id="MobiDB-lite"/>
    </source>
</evidence>
<dbReference type="Proteomes" id="UP001519064">
    <property type="component" value="Unassembled WGS sequence"/>
</dbReference>